<dbReference type="SUPFAM" id="SSF52540">
    <property type="entry name" value="P-loop containing nucleoside triphosphate hydrolases"/>
    <property type="match status" value="1"/>
</dbReference>
<organism evidence="2 3">
    <name type="scientific">Actinomadura fulvescens</name>
    <dbReference type="NCBI Taxonomy" id="46160"/>
    <lineage>
        <taxon>Bacteria</taxon>
        <taxon>Bacillati</taxon>
        <taxon>Actinomycetota</taxon>
        <taxon>Actinomycetes</taxon>
        <taxon>Streptosporangiales</taxon>
        <taxon>Thermomonosporaceae</taxon>
        <taxon>Actinomadura</taxon>
    </lineage>
</organism>
<sequence>MTVSQPSEVPPVPGRFPEIWGKVPQQNKNFTGRDELLGQLHGGAPADVTAVVPHTPHALHGLGGVGKTQVAIEYAYRFRSEYDLVWWIPADRPELVRSSLAGLASHLGLPPATATGIDDAAEAVLDALRRGQPYKRWLLIFDNADQPEEINEIVPRGPGHVLITSRNQRWDSVVDTISIDVFTRTESVAFLNKRVPRAVNADEADRLAEQLGDLPLALEQAGALLSETGMSVEEYLRQLSQHAQTLLAEGKPTEYPQSMTAVWALSVSQLSAKLPEAVDVLRCCAFFGPEPIPRDVFAPIPPDFGESALSGLLDNPILLSRAIRELGRFALAKVESRSRTIQVHRLIQALIRAELNDDETRRVRQEVHYLLAGATPGNPDDTAAWPRYQSLVGHIRPTLIAQSDRPAVRTAALNVLRYLYSSGDFEAGRTFADEFIEAWAELSGPEHPDVLVARRHLGALLRELSEPNAAFELNRRTLEVMNRVLSPEHEETLRLTNSHGADIRAAGDFRGALEHDKESRRRHEEAFGANDRRTLRTINNLAIDYALISDYRTARELHEAAYRQSVSGVGVSVQDTVNWLNGLARAVRLIGEYNEAVDLGEDAFGLSVQELGVDHHWTLRTAKDLSIAQRRNGLADEGYELARETFEREERILGFEHQDTLAAAMSLANAMRARDEIDDALALAHRTMDRYPYIYGPDHPFNQGCTINLALLFRAHGDFAEARTHDEAALAALKESVGWAHHFTLTCAVNLASDLAETGDPEAARRLGQRAFDQLQALLGERNPLTIACAANLSIDMETCGEQEEAERLRRYAFELYAQVLGPEHPDTVVATQRSRLDFDFDPPPL</sequence>
<dbReference type="Proteomes" id="UP001501509">
    <property type="component" value="Unassembled WGS sequence"/>
</dbReference>
<evidence type="ECO:0000313" key="2">
    <source>
        <dbReference type="EMBL" id="GAA2596296.1"/>
    </source>
</evidence>
<evidence type="ECO:0000259" key="1">
    <source>
        <dbReference type="Pfam" id="PF25000"/>
    </source>
</evidence>
<dbReference type="InterPro" id="IPR027417">
    <property type="entry name" value="P-loop_NTPase"/>
</dbReference>
<proteinExistence type="predicted"/>
<dbReference type="Gene3D" id="1.25.40.10">
    <property type="entry name" value="Tetratricopeptide repeat domain"/>
    <property type="match status" value="3"/>
</dbReference>
<dbReference type="Pfam" id="PF25000">
    <property type="entry name" value="DUF7779"/>
    <property type="match status" value="1"/>
</dbReference>
<dbReference type="EMBL" id="BAAATD010000004">
    <property type="protein sequence ID" value="GAA2596296.1"/>
    <property type="molecule type" value="Genomic_DNA"/>
</dbReference>
<dbReference type="InterPro" id="IPR053137">
    <property type="entry name" value="NLR-like"/>
</dbReference>
<accession>A0ABN3PPH7</accession>
<dbReference type="Gene3D" id="3.40.50.300">
    <property type="entry name" value="P-loop containing nucleotide triphosphate hydrolases"/>
    <property type="match status" value="1"/>
</dbReference>
<dbReference type="RefSeq" id="WP_344541673.1">
    <property type="nucleotide sequence ID" value="NZ_BAAATD010000004.1"/>
</dbReference>
<feature type="domain" description="DUF7779" evidence="1">
    <location>
        <begin position="275"/>
        <end position="359"/>
    </location>
</feature>
<dbReference type="SUPFAM" id="SSF48452">
    <property type="entry name" value="TPR-like"/>
    <property type="match status" value="3"/>
</dbReference>
<dbReference type="PANTHER" id="PTHR46082:SF6">
    <property type="entry name" value="AAA+ ATPASE DOMAIN-CONTAINING PROTEIN-RELATED"/>
    <property type="match status" value="1"/>
</dbReference>
<protein>
    <recommendedName>
        <fullName evidence="1">DUF7779 domain-containing protein</fullName>
    </recommendedName>
</protein>
<dbReference type="Pfam" id="PF13374">
    <property type="entry name" value="TPR_10"/>
    <property type="match status" value="3"/>
</dbReference>
<comment type="caution">
    <text evidence="2">The sequence shown here is derived from an EMBL/GenBank/DDBJ whole genome shotgun (WGS) entry which is preliminary data.</text>
</comment>
<name>A0ABN3PPH7_9ACTN</name>
<dbReference type="Pfam" id="PF13424">
    <property type="entry name" value="TPR_12"/>
    <property type="match status" value="3"/>
</dbReference>
<gene>
    <name evidence="2" type="ORF">GCM10010411_32180</name>
</gene>
<dbReference type="NCBIfam" id="NF040586">
    <property type="entry name" value="FxSxx_TPR"/>
    <property type="match status" value="1"/>
</dbReference>
<keyword evidence="3" id="KW-1185">Reference proteome</keyword>
<dbReference type="InterPro" id="IPR056681">
    <property type="entry name" value="DUF7779"/>
</dbReference>
<dbReference type="PANTHER" id="PTHR46082">
    <property type="entry name" value="ATP/GTP-BINDING PROTEIN-RELATED"/>
    <property type="match status" value="1"/>
</dbReference>
<reference evidence="2 3" key="1">
    <citation type="journal article" date="2019" name="Int. J. Syst. Evol. Microbiol.">
        <title>The Global Catalogue of Microorganisms (GCM) 10K type strain sequencing project: providing services to taxonomists for standard genome sequencing and annotation.</title>
        <authorList>
            <consortium name="The Broad Institute Genomics Platform"/>
            <consortium name="The Broad Institute Genome Sequencing Center for Infectious Disease"/>
            <person name="Wu L."/>
            <person name="Ma J."/>
        </authorList>
    </citation>
    <scope>NUCLEOTIDE SEQUENCE [LARGE SCALE GENOMIC DNA]</scope>
    <source>
        <strain evidence="2 3">JCM 6833</strain>
    </source>
</reference>
<evidence type="ECO:0000313" key="3">
    <source>
        <dbReference type="Proteomes" id="UP001501509"/>
    </source>
</evidence>
<dbReference type="InterPro" id="IPR011990">
    <property type="entry name" value="TPR-like_helical_dom_sf"/>
</dbReference>